<dbReference type="Pfam" id="PF13966">
    <property type="entry name" value="zf-RVT"/>
    <property type="match status" value="1"/>
</dbReference>
<organism evidence="3 4">
    <name type="scientific">Carnegiea gigantea</name>
    <dbReference type="NCBI Taxonomy" id="171969"/>
    <lineage>
        <taxon>Eukaryota</taxon>
        <taxon>Viridiplantae</taxon>
        <taxon>Streptophyta</taxon>
        <taxon>Embryophyta</taxon>
        <taxon>Tracheophyta</taxon>
        <taxon>Spermatophyta</taxon>
        <taxon>Magnoliopsida</taxon>
        <taxon>eudicotyledons</taxon>
        <taxon>Gunneridae</taxon>
        <taxon>Pentapetalae</taxon>
        <taxon>Caryophyllales</taxon>
        <taxon>Cactineae</taxon>
        <taxon>Cactaceae</taxon>
        <taxon>Cactoideae</taxon>
        <taxon>Echinocereeae</taxon>
        <taxon>Carnegiea</taxon>
    </lineage>
</organism>
<accession>A0A9Q1JGK8</accession>
<evidence type="ECO:0000313" key="4">
    <source>
        <dbReference type="Proteomes" id="UP001153076"/>
    </source>
</evidence>
<sequence length="166" mass="19391">MFLDQIRPHLLSLNRSSFKNLREQQETSSPSQRYGSTKQGKGNESQIQHYFNLHSNVNKNGSSMEIHALDFSLQKQNRGNWLPISTPSKMLWVHGLRDLTIWVRLSTKQRLAKFYPQEDLHCPLCQRETEDDHHLFYGCQYASAMWIEIQSWWAVSPASDSIEGRL</sequence>
<evidence type="ECO:0000313" key="3">
    <source>
        <dbReference type="EMBL" id="KAJ8419241.1"/>
    </source>
</evidence>
<reference evidence="3" key="1">
    <citation type="submission" date="2022-04" db="EMBL/GenBank/DDBJ databases">
        <title>Carnegiea gigantea Genome sequencing and assembly v2.</title>
        <authorList>
            <person name="Copetti D."/>
            <person name="Sanderson M.J."/>
            <person name="Burquez A."/>
            <person name="Wojciechowski M.F."/>
        </authorList>
    </citation>
    <scope>NUCLEOTIDE SEQUENCE</scope>
    <source>
        <strain evidence="3">SGP5-SGP5p</strain>
        <tissue evidence="3">Aerial part</tissue>
    </source>
</reference>
<dbReference type="OrthoDB" id="1107057at2759"/>
<dbReference type="Proteomes" id="UP001153076">
    <property type="component" value="Unassembled WGS sequence"/>
</dbReference>
<dbReference type="InterPro" id="IPR026960">
    <property type="entry name" value="RVT-Znf"/>
</dbReference>
<dbReference type="AlphaFoldDB" id="A0A9Q1JGK8"/>
<name>A0A9Q1JGK8_9CARY</name>
<feature type="domain" description="Reverse transcriptase zinc-binding" evidence="2">
    <location>
        <begin position="99"/>
        <end position="146"/>
    </location>
</feature>
<keyword evidence="4" id="KW-1185">Reference proteome</keyword>
<evidence type="ECO:0000259" key="2">
    <source>
        <dbReference type="Pfam" id="PF13966"/>
    </source>
</evidence>
<comment type="caution">
    <text evidence="3">The sequence shown here is derived from an EMBL/GenBank/DDBJ whole genome shotgun (WGS) entry which is preliminary data.</text>
</comment>
<evidence type="ECO:0000256" key="1">
    <source>
        <dbReference type="SAM" id="MobiDB-lite"/>
    </source>
</evidence>
<feature type="compositionally biased region" description="Polar residues" evidence="1">
    <location>
        <begin position="26"/>
        <end position="42"/>
    </location>
</feature>
<proteinExistence type="predicted"/>
<dbReference type="EMBL" id="JAKOGI010005849">
    <property type="protein sequence ID" value="KAJ8419241.1"/>
    <property type="molecule type" value="Genomic_DNA"/>
</dbReference>
<protein>
    <recommendedName>
        <fullName evidence="2">Reverse transcriptase zinc-binding domain-containing protein</fullName>
    </recommendedName>
</protein>
<gene>
    <name evidence="3" type="ORF">Cgig2_034177</name>
</gene>
<feature type="region of interest" description="Disordered" evidence="1">
    <location>
        <begin position="21"/>
        <end position="42"/>
    </location>
</feature>